<proteinExistence type="predicted"/>
<dbReference type="AlphaFoldDB" id="A0AAV8PRX7"/>
<evidence type="ECO:0000313" key="2">
    <source>
        <dbReference type="Proteomes" id="UP001222027"/>
    </source>
</evidence>
<organism evidence="1 2">
    <name type="scientific">Ensete ventricosum</name>
    <name type="common">Abyssinian banana</name>
    <name type="synonym">Musa ensete</name>
    <dbReference type="NCBI Taxonomy" id="4639"/>
    <lineage>
        <taxon>Eukaryota</taxon>
        <taxon>Viridiplantae</taxon>
        <taxon>Streptophyta</taxon>
        <taxon>Embryophyta</taxon>
        <taxon>Tracheophyta</taxon>
        <taxon>Spermatophyta</taxon>
        <taxon>Magnoliopsida</taxon>
        <taxon>Liliopsida</taxon>
        <taxon>Zingiberales</taxon>
        <taxon>Musaceae</taxon>
        <taxon>Ensete</taxon>
    </lineage>
</organism>
<protein>
    <recommendedName>
        <fullName evidence="3">Transmembrane protein 53</fullName>
    </recommendedName>
</protein>
<dbReference type="Pfam" id="PF05705">
    <property type="entry name" value="DUF829"/>
    <property type="match status" value="1"/>
</dbReference>
<dbReference type="PANTHER" id="PTHR12265:SF11">
    <property type="entry name" value="ALPHA_BETA-HYDROLASES SUPERFAMILY PROTEIN"/>
    <property type="match status" value="1"/>
</dbReference>
<accession>A0AAV8PRX7</accession>
<dbReference type="PANTHER" id="PTHR12265">
    <property type="entry name" value="TRANSMEMBRANE PROTEIN 53"/>
    <property type="match status" value="1"/>
</dbReference>
<reference evidence="1 2" key="1">
    <citation type="submission" date="2022-12" db="EMBL/GenBank/DDBJ databases">
        <title>Chromosome-scale assembly of the Ensete ventricosum genome.</title>
        <authorList>
            <person name="Dussert Y."/>
            <person name="Stocks J."/>
            <person name="Wendawek A."/>
            <person name="Woldeyes F."/>
            <person name="Nichols R.A."/>
            <person name="Borrell J.S."/>
        </authorList>
    </citation>
    <scope>NUCLEOTIDE SEQUENCE [LARGE SCALE GENOMIC DNA]</scope>
    <source>
        <strain evidence="2">cv. Maze</strain>
        <tissue evidence="1">Seeds</tissue>
    </source>
</reference>
<evidence type="ECO:0000313" key="1">
    <source>
        <dbReference type="EMBL" id="KAJ8498654.1"/>
    </source>
</evidence>
<dbReference type="Proteomes" id="UP001222027">
    <property type="component" value="Unassembled WGS sequence"/>
</dbReference>
<sequence length="435" mass="48010">MEVSVRLFGSAAALHRQFRLITVPSFPLPLPNSRFPPVGSSGCGSPTSLVVHPCSRLARRSAAGLFSSPPPLPASSLSLPPLLSLSHLFASMSPQEGALLPSDSGPKEGFVNWGRDRDVLERGDLGLYNEDGAIWRVVMLGWLGAEPKHLNKYVGLYTSKGIEPVKLVIPVKELLGFDLGRRVQDKIARFTTELVSWCSQTEEDGRERCLLFHTFSNTGWLTYGCILENLQPRPDIIEKIKGCVVDSGADPEISPQVWAAGFCTALLKKRSSLICSSDENNGLAKPDMKMNGMGAKDNSSSLAEILTLSLLEKFFTLLLMLPDVNQRLRKTISILRNKQPLCPQLYLYSSADMVIPVNSVENFIKEQKTSGRVVHAHDFGSSPHVDHLRSYPQIYSAKITEFLRECCTVDTRLQRTLQERRNCTFFAGGHGQAGN</sequence>
<name>A0AAV8PRX7_ENSVE</name>
<keyword evidence="2" id="KW-1185">Reference proteome</keyword>
<evidence type="ECO:0008006" key="3">
    <source>
        <dbReference type="Google" id="ProtNLM"/>
    </source>
</evidence>
<dbReference type="SUPFAM" id="SSF53474">
    <property type="entry name" value="alpha/beta-Hydrolases"/>
    <property type="match status" value="1"/>
</dbReference>
<dbReference type="EMBL" id="JAQQAF010000003">
    <property type="protein sequence ID" value="KAJ8498654.1"/>
    <property type="molecule type" value="Genomic_DNA"/>
</dbReference>
<gene>
    <name evidence="1" type="ORF">OPV22_009206</name>
</gene>
<dbReference type="InterPro" id="IPR029058">
    <property type="entry name" value="AB_hydrolase_fold"/>
</dbReference>
<comment type="caution">
    <text evidence="1">The sequence shown here is derived from an EMBL/GenBank/DDBJ whole genome shotgun (WGS) entry which is preliminary data.</text>
</comment>
<dbReference type="InterPro" id="IPR008547">
    <property type="entry name" value="DUF829_TMEM53"/>
</dbReference>